<comment type="subcellular location">
    <subcellularLocation>
        <location evidence="1">Membrane</location>
        <topology evidence="1">Multi-pass membrane protein</topology>
    </subcellularLocation>
</comment>
<feature type="domain" description="Amino acid transporter transmembrane" evidence="7">
    <location>
        <begin position="19"/>
        <end position="375"/>
    </location>
</feature>
<keyword evidence="4 6" id="KW-0472">Membrane</keyword>
<reference evidence="8" key="1">
    <citation type="submission" date="2022-08" db="EMBL/GenBank/DDBJ databases">
        <title>Novel sulphate-reducing endosymbionts in the free-living metamonad Anaeramoeba.</title>
        <authorList>
            <person name="Jerlstrom-Hultqvist J."/>
            <person name="Cepicka I."/>
            <person name="Gallot-Lavallee L."/>
            <person name="Salas-Leiva D."/>
            <person name="Curtis B.A."/>
            <person name="Zahonova K."/>
            <person name="Pipaliya S."/>
            <person name="Dacks J."/>
            <person name="Roger A.J."/>
        </authorList>
    </citation>
    <scope>NUCLEOTIDE SEQUENCE</scope>
    <source>
        <strain evidence="8">Busselton2</strain>
    </source>
</reference>
<evidence type="ECO:0000313" key="9">
    <source>
        <dbReference type="Proteomes" id="UP001146793"/>
    </source>
</evidence>
<protein>
    <submittedName>
        <fullName evidence="8">Amino acid transporter</fullName>
    </submittedName>
</protein>
<feature type="transmembrane region" description="Helical" evidence="6">
    <location>
        <begin position="12"/>
        <end position="33"/>
    </location>
</feature>
<sequence>MKQQKNKEPNYPRLHLIGASFTLCNTLLGGGTLSVPFGFYVSGIAQGLLLMFLCAIVSGYSLTLLDQMARLTGLNSYKDLSEFIFNKYFSKFVAMMFILLIFGSVTAYFCFIGDLSDSLISSLFEDSDWSGSHWIDRRLFISIITVMVIFPITFFRNIGSLRFPSYLVIVALFIVVLQTLIHSITNLSVNGLKATEISYFRFNSESLLAIPIFSLAFVCQMAFFPIRKELVHPTKHKVFLVITNTIFLGLAFYLVVGLFAYLDFKDKTKGDILLNYSTDSVWSILAQIGMIFAIIFSAPVIFFTGKTALRHLIYGSDSVENSKNLWFTSVIPFFLVLILSLIIPNVVSIFSITGAFCGTAIVMIFPPLFFIKLKYDLINKKHMKLNSKTNINLNHKSKYMDDQNDSTDLDISDENENDLQNNGINSNQKNKNFDRNIILSDSSNSDERVQKNLIGFSENKFSENDDIHIESLQLIEEVNEIQMNITRKKLILPWVTMILGLICNVFCSIESIKEFTKKRN</sequence>
<dbReference type="GO" id="GO:0016020">
    <property type="term" value="C:membrane"/>
    <property type="evidence" value="ECO:0007669"/>
    <property type="project" value="UniProtKB-SubCell"/>
</dbReference>
<dbReference type="Pfam" id="PF01490">
    <property type="entry name" value="Aa_trans"/>
    <property type="match status" value="1"/>
</dbReference>
<evidence type="ECO:0000256" key="4">
    <source>
        <dbReference type="ARBA" id="ARBA00023136"/>
    </source>
</evidence>
<evidence type="ECO:0000256" key="2">
    <source>
        <dbReference type="ARBA" id="ARBA00022692"/>
    </source>
</evidence>
<organism evidence="8 9">
    <name type="scientific">Anaeramoeba flamelloides</name>
    <dbReference type="NCBI Taxonomy" id="1746091"/>
    <lineage>
        <taxon>Eukaryota</taxon>
        <taxon>Metamonada</taxon>
        <taxon>Anaeramoebidae</taxon>
        <taxon>Anaeramoeba</taxon>
    </lineage>
</organism>
<feature type="transmembrane region" description="Helical" evidence="6">
    <location>
        <begin position="39"/>
        <end position="62"/>
    </location>
</feature>
<evidence type="ECO:0000256" key="1">
    <source>
        <dbReference type="ARBA" id="ARBA00004141"/>
    </source>
</evidence>
<proteinExistence type="predicted"/>
<evidence type="ECO:0000313" key="8">
    <source>
        <dbReference type="EMBL" id="KAJ3425462.1"/>
    </source>
</evidence>
<dbReference type="GO" id="GO:0015179">
    <property type="term" value="F:L-amino acid transmembrane transporter activity"/>
    <property type="evidence" value="ECO:0007669"/>
    <property type="project" value="TreeGrafter"/>
</dbReference>
<name>A0AAV7YC47_9EUKA</name>
<feature type="region of interest" description="Disordered" evidence="5">
    <location>
        <begin position="396"/>
        <end position="430"/>
    </location>
</feature>
<evidence type="ECO:0000256" key="5">
    <source>
        <dbReference type="SAM" id="MobiDB-lite"/>
    </source>
</evidence>
<dbReference type="AlphaFoldDB" id="A0AAV7YC47"/>
<feature type="transmembrane region" description="Helical" evidence="6">
    <location>
        <begin position="135"/>
        <end position="154"/>
    </location>
</feature>
<feature type="transmembrane region" description="Helical" evidence="6">
    <location>
        <begin position="349"/>
        <end position="371"/>
    </location>
</feature>
<feature type="compositionally biased region" description="Acidic residues" evidence="5">
    <location>
        <begin position="402"/>
        <end position="417"/>
    </location>
</feature>
<evidence type="ECO:0000256" key="3">
    <source>
        <dbReference type="ARBA" id="ARBA00022989"/>
    </source>
</evidence>
<evidence type="ECO:0000256" key="6">
    <source>
        <dbReference type="SAM" id="Phobius"/>
    </source>
</evidence>
<feature type="transmembrane region" description="Helical" evidence="6">
    <location>
        <begin position="325"/>
        <end position="343"/>
    </location>
</feature>
<comment type="caution">
    <text evidence="8">The sequence shown here is derived from an EMBL/GenBank/DDBJ whole genome shotgun (WGS) entry which is preliminary data.</text>
</comment>
<gene>
    <name evidence="8" type="ORF">M0812_27905</name>
</gene>
<dbReference type="EMBL" id="JANTQA010000070">
    <property type="protein sequence ID" value="KAJ3425462.1"/>
    <property type="molecule type" value="Genomic_DNA"/>
</dbReference>
<keyword evidence="3 6" id="KW-1133">Transmembrane helix</keyword>
<feature type="transmembrane region" description="Helical" evidence="6">
    <location>
        <begin position="491"/>
        <end position="512"/>
    </location>
</feature>
<feature type="transmembrane region" description="Helical" evidence="6">
    <location>
        <begin position="282"/>
        <end position="304"/>
    </location>
</feature>
<keyword evidence="2 6" id="KW-0812">Transmembrane</keyword>
<dbReference type="InterPro" id="IPR013057">
    <property type="entry name" value="AA_transpt_TM"/>
</dbReference>
<dbReference type="PANTHER" id="PTHR22950">
    <property type="entry name" value="AMINO ACID TRANSPORTER"/>
    <property type="match status" value="1"/>
</dbReference>
<feature type="transmembrane region" description="Helical" evidence="6">
    <location>
        <begin position="166"/>
        <end position="187"/>
    </location>
</feature>
<feature type="transmembrane region" description="Helical" evidence="6">
    <location>
        <begin position="207"/>
        <end position="226"/>
    </location>
</feature>
<evidence type="ECO:0000259" key="7">
    <source>
        <dbReference type="Pfam" id="PF01490"/>
    </source>
</evidence>
<dbReference type="Proteomes" id="UP001146793">
    <property type="component" value="Unassembled WGS sequence"/>
</dbReference>
<feature type="transmembrane region" description="Helical" evidence="6">
    <location>
        <begin position="92"/>
        <end position="115"/>
    </location>
</feature>
<dbReference type="PANTHER" id="PTHR22950:SF702">
    <property type="entry name" value="AMINO ACID TRANSPORTER PROTEIN"/>
    <property type="match status" value="1"/>
</dbReference>
<accession>A0AAV7YC47</accession>
<feature type="compositionally biased region" description="Low complexity" evidence="5">
    <location>
        <begin position="420"/>
        <end position="430"/>
    </location>
</feature>
<feature type="transmembrane region" description="Helical" evidence="6">
    <location>
        <begin position="238"/>
        <end position="262"/>
    </location>
</feature>